<evidence type="ECO:0000259" key="12">
    <source>
        <dbReference type="PROSITE" id="PS52035"/>
    </source>
</evidence>
<evidence type="ECO:0000313" key="13">
    <source>
        <dbReference type="EMBL" id="GFS96419.1"/>
    </source>
</evidence>
<evidence type="ECO:0000256" key="5">
    <source>
        <dbReference type="ARBA" id="ARBA00022723"/>
    </source>
</evidence>
<keyword evidence="6" id="KW-0732">Signal</keyword>
<evidence type="ECO:0000256" key="9">
    <source>
        <dbReference type="ARBA" id="ARBA00023049"/>
    </source>
</evidence>
<keyword evidence="8" id="KW-0862">Zinc</keyword>
<dbReference type="GO" id="GO:0008270">
    <property type="term" value="F:zinc ion binding"/>
    <property type="evidence" value="ECO:0007669"/>
    <property type="project" value="InterPro"/>
</dbReference>
<feature type="transmembrane region" description="Helical" evidence="11">
    <location>
        <begin position="72"/>
        <end position="90"/>
    </location>
</feature>
<evidence type="ECO:0000256" key="11">
    <source>
        <dbReference type="SAM" id="Phobius"/>
    </source>
</evidence>
<dbReference type="GO" id="GO:0004181">
    <property type="term" value="F:metallocarboxypeptidase activity"/>
    <property type="evidence" value="ECO:0007669"/>
    <property type="project" value="InterPro"/>
</dbReference>
<keyword evidence="11" id="KW-0812">Transmembrane</keyword>
<keyword evidence="7" id="KW-0378">Hydrolase</keyword>
<keyword evidence="9" id="KW-0482">Metalloprotease</keyword>
<comment type="caution">
    <text evidence="13">The sequence shown here is derived from an EMBL/GenBank/DDBJ whole genome shotgun (WGS) entry which is preliminary data.</text>
</comment>
<dbReference type="AlphaFoldDB" id="A0A8X6N6P9"/>
<evidence type="ECO:0000256" key="6">
    <source>
        <dbReference type="ARBA" id="ARBA00022729"/>
    </source>
</evidence>
<accession>A0A8X6N6P9</accession>
<evidence type="ECO:0000256" key="2">
    <source>
        <dbReference type="ARBA" id="ARBA00005988"/>
    </source>
</evidence>
<dbReference type="GO" id="GO:0005615">
    <property type="term" value="C:extracellular space"/>
    <property type="evidence" value="ECO:0007669"/>
    <property type="project" value="TreeGrafter"/>
</dbReference>
<proteinExistence type="inferred from homology"/>
<dbReference type="OrthoDB" id="6429437at2759"/>
<keyword evidence="11" id="KW-1133">Transmembrane helix</keyword>
<evidence type="ECO:0000256" key="4">
    <source>
        <dbReference type="ARBA" id="ARBA00022670"/>
    </source>
</evidence>
<name>A0A8X6N6P9_NEPPI</name>
<keyword evidence="4" id="KW-0645">Protease</keyword>
<organism evidence="13 14">
    <name type="scientific">Nephila pilipes</name>
    <name type="common">Giant wood spider</name>
    <name type="synonym">Nephila maculata</name>
    <dbReference type="NCBI Taxonomy" id="299642"/>
    <lineage>
        <taxon>Eukaryota</taxon>
        <taxon>Metazoa</taxon>
        <taxon>Ecdysozoa</taxon>
        <taxon>Arthropoda</taxon>
        <taxon>Chelicerata</taxon>
        <taxon>Arachnida</taxon>
        <taxon>Araneae</taxon>
        <taxon>Araneomorphae</taxon>
        <taxon>Entelegynae</taxon>
        <taxon>Araneoidea</taxon>
        <taxon>Nephilidae</taxon>
        <taxon>Nephila</taxon>
    </lineage>
</organism>
<dbReference type="PROSITE" id="PS52035">
    <property type="entry name" value="PEPTIDASE_M14"/>
    <property type="match status" value="1"/>
</dbReference>
<dbReference type="Gene3D" id="3.40.630.10">
    <property type="entry name" value="Zn peptidases"/>
    <property type="match status" value="1"/>
</dbReference>
<reference evidence="13" key="1">
    <citation type="submission" date="2020-08" db="EMBL/GenBank/DDBJ databases">
        <title>Multicomponent nature underlies the extraordinary mechanical properties of spider dragline silk.</title>
        <authorList>
            <person name="Kono N."/>
            <person name="Nakamura H."/>
            <person name="Mori M."/>
            <person name="Yoshida Y."/>
            <person name="Ohtoshi R."/>
            <person name="Malay A.D."/>
            <person name="Moran D.A.P."/>
            <person name="Tomita M."/>
            <person name="Numata K."/>
            <person name="Arakawa K."/>
        </authorList>
    </citation>
    <scope>NUCLEOTIDE SEQUENCE</scope>
</reference>
<dbReference type="GO" id="GO:0006508">
    <property type="term" value="P:proteolysis"/>
    <property type="evidence" value="ECO:0007669"/>
    <property type="project" value="UniProtKB-KW"/>
</dbReference>
<keyword evidence="14" id="KW-1185">Reference proteome</keyword>
<evidence type="ECO:0000256" key="7">
    <source>
        <dbReference type="ARBA" id="ARBA00022801"/>
    </source>
</evidence>
<feature type="active site" description="Proton donor/acceptor" evidence="10">
    <location>
        <position position="154"/>
    </location>
</feature>
<comment type="similarity">
    <text evidence="2 10">Belongs to the peptidase M14 family.</text>
</comment>
<dbReference type="SUPFAM" id="SSF53187">
    <property type="entry name" value="Zn-dependent exopeptidases"/>
    <property type="match status" value="1"/>
</dbReference>
<evidence type="ECO:0000256" key="8">
    <source>
        <dbReference type="ARBA" id="ARBA00022833"/>
    </source>
</evidence>
<feature type="domain" description="Peptidase M14" evidence="12">
    <location>
        <begin position="1"/>
        <end position="190"/>
    </location>
</feature>
<evidence type="ECO:0000313" key="14">
    <source>
        <dbReference type="Proteomes" id="UP000887013"/>
    </source>
</evidence>
<dbReference type="InterPro" id="IPR000834">
    <property type="entry name" value="Peptidase_M14"/>
</dbReference>
<keyword evidence="5" id="KW-0479">Metal-binding</keyword>
<comment type="cofactor">
    <cofactor evidence="1">
        <name>Zn(2+)</name>
        <dbReference type="ChEBI" id="CHEBI:29105"/>
    </cofactor>
</comment>
<dbReference type="SMART" id="SM00631">
    <property type="entry name" value="Zn_pept"/>
    <property type="match status" value="1"/>
</dbReference>
<sequence length="193" mass="21950">MWRKNRRCDQPRSQCSGSCTGIDLNRNFEGNFCSDILSSPEPCFETYCGEEPFSEKETKAMKKIITRHRKNLFAYFSIHSFSSLWMTPYGKKDSLPSDFYELKRVAQIGAKAIKKVDGTVYRVGNIAEMIYKATGASVDYAYDQGRAKYAYAIELREGKKQKTGFILLEEEIIPMCKETAAGLIASILAMKRD</sequence>
<protein>
    <submittedName>
        <fullName evidence="13">Carboxypeptidase B</fullName>
    </submittedName>
</protein>
<dbReference type="EMBL" id="BMAW01005892">
    <property type="protein sequence ID" value="GFS96419.1"/>
    <property type="molecule type" value="Genomic_DNA"/>
</dbReference>
<dbReference type="Pfam" id="PF00246">
    <property type="entry name" value="Peptidase_M14"/>
    <property type="match status" value="1"/>
</dbReference>
<dbReference type="Proteomes" id="UP000887013">
    <property type="component" value="Unassembled WGS sequence"/>
</dbReference>
<evidence type="ECO:0000256" key="1">
    <source>
        <dbReference type="ARBA" id="ARBA00001947"/>
    </source>
</evidence>
<gene>
    <name evidence="13" type="primary">CPB1</name>
    <name evidence="13" type="ORF">NPIL_125331</name>
</gene>
<evidence type="ECO:0000256" key="10">
    <source>
        <dbReference type="PROSITE-ProRule" id="PRU01379"/>
    </source>
</evidence>
<dbReference type="FunFam" id="3.40.630.10:FF:000084">
    <property type="entry name" value="Carboxypeptidase B2"/>
    <property type="match status" value="1"/>
</dbReference>
<dbReference type="PANTHER" id="PTHR11705:SF140">
    <property type="entry name" value="FI02848P-RELATED"/>
    <property type="match status" value="1"/>
</dbReference>
<dbReference type="PANTHER" id="PTHR11705">
    <property type="entry name" value="PROTEASE FAMILY M14 CARBOXYPEPTIDASE A,B"/>
    <property type="match status" value="1"/>
</dbReference>
<evidence type="ECO:0000256" key="3">
    <source>
        <dbReference type="ARBA" id="ARBA00022645"/>
    </source>
</evidence>
<keyword evidence="11" id="KW-0472">Membrane</keyword>
<keyword evidence="3 13" id="KW-0121">Carboxypeptidase</keyword>